<dbReference type="Pfam" id="PF13579">
    <property type="entry name" value="Glyco_trans_4_4"/>
    <property type="match status" value="1"/>
</dbReference>
<dbReference type="AlphaFoldDB" id="A0A0K8NUA7"/>
<name>A0A0K8NUA7_PISS1</name>
<sequence>MPPITRAGVALVDGGSFVLPYVHAVAMALRRRGHPVAVFASRTRYNGELLDHLRSVEGITVHTADVSGSVAPRWRGVLGYLGLLLRLWRGRRAWPTLMLQFAPLGLAEWPFWWLLRRRLVLAVHNAVPHDHPGARHRATAWLARSARALVFLSRATQADFVRRYGAAAAAHAVVMPHGLSPLEPGEPPRPFRPRPAVRRLVYWSTVKPYKGVELFEALARSPETARRGLALEVHGRWDAALRPLQARLRALGVRVDDAYLDVAALRALFAHEDALFVLPYRAASQSGALYQLLHQGCPVLCTDVGDLGDVMRRHGLAGLLLAEATPDALWAALDRWQADPAGWAARFAALQRDGDWDAALAGAGTVFDGGRPGGSGGTGPFAASDASDASAASGVSAASDVPGVPGVSGAADRAGADSRR</sequence>
<gene>
    <name evidence="5" type="ORF">ISF6_1104</name>
</gene>
<evidence type="ECO:0000256" key="2">
    <source>
        <dbReference type="ARBA" id="ARBA00022679"/>
    </source>
</evidence>
<accession>A0A0K8NUA7</accession>
<dbReference type="GO" id="GO:0016757">
    <property type="term" value="F:glycosyltransferase activity"/>
    <property type="evidence" value="ECO:0007669"/>
    <property type="project" value="UniProtKB-KW"/>
</dbReference>
<keyword evidence="1" id="KW-0328">Glycosyltransferase</keyword>
<dbReference type="RefSeq" id="WP_054017998.1">
    <property type="nucleotide sequence ID" value="NZ_BBYR01000002.1"/>
</dbReference>
<feature type="compositionally biased region" description="Low complexity" evidence="3">
    <location>
        <begin position="392"/>
        <end position="401"/>
    </location>
</feature>
<keyword evidence="2 5" id="KW-0808">Transferase</keyword>
<dbReference type="OrthoDB" id="9771846at2"/>
<keyword evidence="6" id="KW-1185">Reference proteome</keyword>
<evidence type="ECO:0000259" key="4">
    <source>
        <dbReference type="Pfam" id="PF13579"/>
    </source>
</evidence>
<evidence type="ECO:0000256" key="3">
    <source>
        <dbReference type="SAM" id="MobiDB-lite"/>
    </source>
</evidence>
<dbReference type="Pfam" id="PF13692">
    <property type="entry name" value="Glyco_trans_1_4"/>
    <property type="match status" value="1"/>
</dbReference>
<reference evidence="5 6" key="2">
    <citation type="journal article" date="2016" name="Science">
        <title>A bacterium that degrades and assimilates poly(ethylene terephthalate).</title>
        <authorList>
            <person name="Yoshida S."/>
            <person name="Hiraga K."/>
            <person name="Takehana T."/>
            <person name="Taniguchi I."/>
            <person name="Yamaji H."/>
            <person name="Maeda Y."/>
            <person name="Toyohara K."/>
            <person name="Miyamoto K."/>
            <person name="Kimura Y."/>
            <person name="Oda K."/>
        </authorList>
    </citation>
    <scope>NUCLEOTIDE SEQUENCE [LARGE SCALE GENOMIC DNA]</scope>
    <source>
        <strain evidence="6">NBRC 110686 / TISTR 2288 / 201-F6</strain>
    </source>
</reference>
<dbReference type="PANTHER" id="PTHR12526:SF510">
    <property type="entry name" value="D-INOSITOL 3-PHOSPHATE GLYCOSYLTRANSFERASE"/>
    <property type="match status" value="1"/>
</dbReference>
<dbReference type="STRING" id="1547922.ISF6_1104"/>
<reference evidence="6" key="1">
    <citation type="submission" date="2015-07" db="EMBL/GenBank/DDBJ databases">
        <title>Discovery of a poly(ethylene terephthalate assimilation.</title>
        <authorList>
            <person name="Yoshida S."/>
            <person name="Hiraga K."/>
            <person name="Takehana T."/>
            <person name="Taniguchi I."/>
            <person name="Yamaji H."/>
            <person name="Maeda Y."/>
            <person name="Toyohara K."/>
            <person name="Miyamoto K."/>
            <person name="Kimura Y."/>
            <person name="Oda K."/>
        </authorList>
    </citation>
    <scope>NUCLEOTIDE SEQUENCE [LARGE SCALE GENOMIC DNA]</scope>
    <source>
        <strain evidence="6">NBRC 110686 / TISTR 2288 / 201-F6</strain>
    </source>
</reference>
<feature type="domain" description="Glycosyltransferase subfamily 4-like N-terminal" evidence="4">
    <location>
        <begin position="20"/>
        <end position="176"/>
    </location>
</feature>
<dbReference type="EMBL" id="BBYR01000002">
    <property type="protein sequence ID" value="GAP33849.1"/>
    <property type="molecule type" value="Genomic_DNA"/>
</dbReference>
<feature type="region of interest" description="Disordered" evidence="3">
    <location>
        <begin position="392"/>
        <end position="420"/>
    </location>
</feature>
<protein>
    <submittedName>
        <fullName evidence="5">Glycosyl transferase, group 1</fullName>
    </submittedName>
</protein>
<dbReference type="SUPFAM" id="SSF53756">
    <property type="entry name" value="UDP-Glycosyltransferase/glycogen phosphorylase"/>
    <property type="match status" value="1"/>
</dbReference>
<evidence type="ECO:0000313" key="5">
    <source>
        <dbReference type="EMBL" id="GAP33849.1"/>
    </source>
</evidence>
<dbReference type="Proteomes" id="UP000037660">
    <property type="component" value="Unassembled WGS sequence"/>
</dbReference>
<organism evidence="5 6">
    <name type="scientific">Piscinibacter sakaiensis</name>
    <name type="common">Ideonella sakaiensis</name>
    <dbReference type="NCBI Taxonomy" id="1547922"/>
    <lineage>
        <taxon>Bacteria</taxon>
        <taxon>Pseudomonadati</taxon>
        <taxon>Pseudomonadota</taxon>
        <taxon>Betaproteobacteria</taxon>
        <taxon>Burkholderiales</taxon>
        <taxon>Sphaerotilaceae</taxon>
        <taxon>Piscinibacter</taxon>
    </lineage>
</organism>
<evidence type="ECO:0000256" key="1">
    <source>
        <dbReference type="ARBA" id="ARBA00022676"/>
    </source>
</evidence>
<dbReference type="InterPro" id="IPR028098">
    <property type="entry name" value="Glyco_trans_4-like_N"/>
</dbReference>
<dbReference type="PANTHER" id="PTHR12526">
    <property type="entry name" value="GLYCOSYLTRANSFERASE"/>
    <property type="match status" value="1"/>
</dbReference>
<evidence type="ECO:0000313" key="6">
    <source>
        <dbReference type="Proteomes" id="UP000037660"/>
    </source>
</evidence>
<dbReference type="Gene3D" id="3.40.50.2000">
    <property type="entry name" value="Glycogen Phosphorylase B"/>
    <property type="match status" value="2"/>
</dbReference>
<comment type="caution">
    <text evidence="5">The sequence shown here is derived from an EMBL/GenBank/DDBJ whole genome shotgun (WGS) entry which is preliminary data.</text>
</comment>
<proteinExistence type="predicted"/>